<evidence type="ECO:0000256" key="4">
    <source>
        <dbReference type="ARBA" id="ARBA00022989"/>
    </source>
</evidence>
<evidence type="ECO:0000259" key="8">
    <source>
        <dbReference type="PROSITE" id="PS50893"/>
    </source>
</evidence>
<reference evidence="9" key="1">
    <citation type="journal article" date="2021" name="Sci. Rep.">
        <title>Diploid genomic architecture of Nitzschia inconspicua, an elite biomass production diatom.</title>
        <authorList>
            <person name="Oliver A."/>
            <person name="Podell S."/>
            <person name="Pinowska A."/>
            <person name="Traller J.C."/>
            <person name="Smith S.R."/>
            <person name="McClure R."/>
            <person name="Beliaev A."/>
            <person name="Bohutskyi P."/>
            <person name="Hill E.A."/>
            <person name="Rabines A."/>
            <person name="Zheng H."/>
            <person name="Allen L.Z."/>
            <person name="Kuo A."/>
            <person name="Grigoriev I.V."/>
            <person name="Allen A.E."/>
            <person name="Hazlebeck D."/>
            <person name="Allen E.E."/>
        </authorList>
    </citation>
    <scope>NUCLEOTIDE SEQUENCE</scope>
    <source>
        <strain evidence="9">Hildebrandi</strain>
    </source>
</reference>
<evidence type="ECO:0000313" key="10">
    <source>
        <dbReference type="Proteomes" id="UP000693970"/>
    </source>
</evidence>
<name>A0A9K3KHC7_9STRA</name>
<dbReference type="Pfam" id="PF00005">
    <property type="entry name" value="ABC_tran"/>
    <property type="match status" value="1"/>
</dbReference>
<feature type="compositionally biased region" description="Basic and acidic residues" evidence="6">
    <location>
        <begin position="8"/>
        <end position="21"/>
    </location>
</feature>
<accession>A0A9K3KHC7</accession>
<dbReference type="GO" id="GO:0005524">
    <property type="term" value="F:ATP binding"/>
    <property type="evidence" value="ECO:0007669"/>
    <property type="project" value="InterPro"/>
</dbReference>
<feature type="transmembrane region" description="Helical" evidence="7">
    <location>
        <begin position="386"/>
        <end position="406"/>
    </location>
</feature>
<feature type="region of interest" description="Disordered" evidence="6">
    <location>
        <begin position="1"/>
        <end position="42"/>
    </location>
</feature>
<keyword evidence="5 7" id="KW-0472">Membrane</keyword>
<evidence type="ECO:0000256" key="7">
    <source>
        <dbReference type="SAM" id="Phobius"/>
    </source>
</evidence>
<dbReference type="InterPro" id="IPR003593">
    <property type="entry name" value="AAA+_ATPase"/>
</dbReference>
<keyword evidence="3 7" id="KW-0812">Transmembrane</keyword>
<dbReference type="OrthoDB" id="190880at2759"/>
<dbReference type="GO" id="GO:0016887">
    <property type="term" value="F:ATP hydrolysis activity"/>
    <property type="evidence" value="ECO:0007669"/>
    <property type="project" value="InterPro"/>
</dbReference>
<comment type="caution">
    <text evidence="9">The sequence shown here is derived from an EMBL/GenBank/DDBJ whole genome shotgun (WGS) entry which is preliminary data.</text>
</comment>
<dbReference type="Pfam" id="PF01061">
    <property type="entry name" value="ABC2_membrane"/>
    <property type="match status" value="1"/>
</dbReference>
<evidence type="ECO:0000256" key="3">
    <source>
        <dbReference type="ARBA" id="ARBA00022692"/>
    </source>
</evidence>
<dbReference type="PANTHER" id="PTHR48041">
    <property type="entry name" value="ABC TRANSPORTER G FAMILY MEMBER 28"/>
    <property type="match status" value="1"/>
</dbReference>
<dbReference type="PROSITE" id="PS50893">
    <property type="entry name" value="ABC_TRANSPORTER_2"/>
    <property type="match status" value="1"/>
</dbReference>
<proteinExistence type="predicted"/>
<evidence type="ECO:0000313" key="9">
    <source>
        <dbReference type="EMBL" id="KAG7343386.1"/>
    </source>
</evidence>
<organism evidence="9 10">
    <name type="scientific">Nitzschia inconspicua</name>
    <dbReference type="NCBI Taxonomy" id="303405"/>
    <lineage>
        <taxon>Eukaryota</taxon>
        <taxon>Sar</taxon>
        <taxon>Stramenopiles</taxon>
        <taxon>Ochrophyta</taxon>
        <taxon>Bacillariophyta</taxon>
        <taxon>Bacillariophyceae</taxon>
        <taxon>Bacillariophycidae</taxon>
        <taxon>Bacillariales</taxon>
        <taxon>Bacillariaceae</taxon>
        <taxon>Nitzschia</taxon>
    </lineage>
</organism>
<reference evidence="9" key="2">
    <citation type="submission" date="2021-04" db="EMBL/GenBank/DDBJ databases">
        <authorList>
            <person name="Podell S."/>
        </authorList>
    </citation>
    <scope>NUCLEOTIDE SEQUENCE</scope>
    <source>
        <strain evidence="9">Hildebrandi</strain>
    </source>
</reference>
<evidence type="ECO:0000256" key="6">
    <source>
        <dbReference type="SAM" id="MobiDB-lite"/>
    </source>
</evidence>
<protein>
    <submittedName>
        <fullName evidence="9">FHA modulated ABC efflux pump ATPase/integral membrane protein</fullName>
    </submittedName>
</protein>
<evidence type="ECO:0000256" key="5">
    <source>
        <dbReference type="ARBA" id="ARBA00023136"/>
    </source>
</evidence>
<feature type="transmembrane region" description="Helical" evidence="7">
    <location>
        <begin position="426"/>
        <end position="446"/>
    </location>
</feature>
<dbReference type="EMBL" id="JAGRRH010000024">
    <property type="protein sequence ID" value="KAG7343386.1"/>
    <property type="molecule type" value="Genomic_DNA"/>
</dbReference>
<dbReference type="AlphaFoldDB" id="A0A9K3KHC7"/>
<feature type="domain" description="ABC transporter" evidence="8">
    <location>
        <begin position="53"/>
        <end position="306"/>
    </location>
</feature>
<dbReference type="Proteomes" id="UP000693970">
    <property type="component" value="Unassembled WGS sequence"/>
</dbReference>
<gene>
    <name evidence="9" type="ORF">IV203_021331</name>
</gene>
<feature type="transmembrane region" description="Helical" evidence="7">
    <location>
        <begin position="500"/>
        <end position="522"/>
    </location>
</feature>
<dbReference type="PANTHER" id="PTHR48041:SF139">
    <property type="entry name" value="PROTEIN SCARLET"/>
    <property type="match status" value="1"/>
</dbReference>
<keyword evidence="10" id="KW-1185">Reference proteome</keyword>
<dbReference type="InterPro" id="IPR013525">
    <property type="entry name" value="ABC2_TM"/>
</dbReference>
<evidence type="ECO:0000256" key="2">
    <source>
        <dbReference type="ARBA" id="ARBA00022448"/>
    </source>
</evidence>
<dbReference type="InterPro" id="IPR050352">
    <property type="entry name" value="ABCG_transporters"/>
</dbReference>
<feature type="region of interest" description="Disordered" evidence="6">
    <location>
        <begin position="60"/>
        <end position="82"/>
    </location>
</feature>
<dbReference type="SMART" id="SM00382">
    <property type="entry name" value="AAA"/>
    <property type="match status" value="1"/>
</dbReference>
<keyword evidence="4 7" id="KW-1133">Transmembrane helix</keyword>
<feature type="transmembrane region" description="Helical" evidence="7">
    <location>
        <begin position="534"/>
        <end position="555"/>
    </location>
</feature>
<keyword evidence="2" id="KW-0813">Transport</keyword>
<feature type="transmembrane region" description="Helical" evidence="7">
    <location>
        <begin position="603"/>
        <end position="624"/>
    </location>
</feature>
<evidence type="ECO:0000256" key="1">
    <source>
        <dbReference type="ARBA" id="ARBA00004141"/>
    </source>
</evidence>
<comment type="subcellular location">
    <subcellularLocation>
        <location evidence="1">Membrane</location>
        <topology evidence="1">Multi-pass membrane protein</topology>
    </subcellularLocation>
</comment>
<feature type="transmembrane region" description="Helical" evidence="7">
    <location>
        <begin position="467"/>
        <end position="494"/>
    </location>
</feature>
<dbReference type="GO" id="GO:0140359">
    <property type="term" value="F:ABC-type transporter activity"/>
    <property type="evidence" value="ECO:0007669"/>
    <property type="project" value="InterPro"/>
</dbReference>
<sequence>MATNVSHVDVEAAERTEKETSRTYPSKLPETADPPATHDRGSTLFAEREGHNLKFENIVMKTKSRDSKKKPPKEILKSISGHVPPRRVTAIMGPSGSGKTSLLKVLTGRAGKKSFELSGKIKLDGRLVDPTDIEVRRELAYVEQEVSIPATSTPREAIRFSARLRLDRSVTHEEIDILVNEILKELGLEGCADTMIGGGVMMSGGLSGGEKKRTQLGVELVTKPDILILDEPTSGLDSYGAETIINVCQRIAQAGASLLLTIHQPPPTVVRKLDHLILLLDGRLMYDGSLGPQLNDYFAAKGFAKPDDYNIADWILTVAQVTPIPELEAAGFFQEDAKKIKNEDIYDSHREEMNGARKLPVHHVGVSTEICLLFGREMKHLRRDKLALMVRILSTGFFGLFYGLIYLNIGTTDLSDPLNLQAEFGAIANILISTMFGVAQSALLDYPKDRPVFLREYSTNHYSVLPYFLAKLSIECTVTFLQALVQLVASYFLMALRMRFVVFLAINFVLGITSTSMGIVIGSMVEDPNVAAELMPVLIVPQLLFSGFFISIDLIPPFLRWAQYLCSLTYAIRLSSYYEFGDCSEESCQQLLERNQVFELNTFWYWIILIAITTGFRLAGMIILRGKANF</sequence>
<dbReference type="GO" id="GO:0016020">
    <property type="term" value="C:membrane"/>
    <property type="evidence" value="ECO:0007669"/>
    <property type="project" value="UniProtKB-SubCell"/>
</dbReference>
<dbReference type="InterPro" id="IPR003439">
    <property type="entry name" value="ABC_transporter-like_ATP-bd"/>
</dbReference>